<evidence type="ECO:0008006" key="3">
    <source>
        <dbReference type="Google" id="ProtNLM"/>
    </source>
</evidence>
<proteinExistence type="predicted"/>
<evidence type="ECO:0000313" key="1">
    <source>
        <dbReference type="EMBL" id="GAA1663147.1"/>
    </source>
</evidence>
<dbReference type="Pfam" id="PF16259">
    <property type="entry name" value="DUF4913"/>
    <property type="match status" value="1"/>
</dbReference>
<comment type="caution">
    <text evidence="1">The sequence shown here is derived from an EMBL/GenBank/DDBJ whole genome shotgun (WGS) entry which is preliminary data.</text>
</comment>
<gene>
    <name evidence="1" type="ORF">GCM10009745_00980</name>
</gene>
<sequence>MDGDLDAEDVKALRMAMQGLQGSGWQPPAQAAEFRPQFADLESWVNGFFVLTFARTADQRWCAAWWDHAEAMLRLEALWRTWEVAALDPVRGMAGWIREHLDPNLNVLFGANGPFAACTPEQHVRPQVLPVTPPPDGWWSSSQQHWWDVLGEADR</sequence>
<protein>
    <recommendedName>
        <fullName evidence="3">DUF4913 domain-containing protein</fullName>
    </recommendedName>
</protein>
<reference evidence="1 2" key="1">
    <citation type="journal article" date="2019" name="Int. J. Syst. Evol. Microbiol.">
        <title>The Global Catalogue of Microorganisms (GCM) 10K type strain sequencing project: providing services to taxonomists for standard genome sequencing and annotation.</title>
        <authorList>
            <consortium name="The Broad Institute Genomics Platform"/>
            <consortium name="The Broad Institute Genome Sequencing Center for Infectious Disease"/>
            <person name="Wu L."/>
            <person name="Ma J."/>
        </authorList>
    </citation>
    <scope>NUCLEOTIDE SEQUENCE [LARGE SCALE GENOMIC DNA]</scope>
    <source>
        <strain evidence="1 2">JCM 14307</strain>
    </source>
</reference>
<organism evidence="1 2">
    <name type="scientific">Kribbella yunnanensis</name>
    <dbReference type="NCBI Taxonomy" id="190194"/>
    <lineage>
        <taxon>Bacteria</taxon>
        <taxon>Bacillati</taxon>
        <taxon>Actinomycetota</taxon>
        <taxon>Actinomycetes</taxon>
        <taxon>Propionibacteriales</taxon>
        <taxon>Kribbellaceae</taxon>
        <taxon>Kribbella</taxon>
    </lineage>
</organism>
<dbReference type="InterPro" id="IPR032584">
    <property type="entry name" value="DUF4913"/>
</dbReference>
<dbReference type="RefSeq" id="WP_344143847.1">
    <property type="nucleotide sequence ID" value="NZ_BAAANF010000001.1"/>
</dbReference>
<evidence type="ECO:0000313" key="2">
    <source>
        <dbReference type="Proteomes" id="UP001500280"/>
    </source>
</evidence>
<dbReference type="Proteomes" id="UP001500280">
    <property type="component" value="Unassembled WGS sequence"/>
</dbReference>
<dbReference type="EMBL" id="BAAANF010000001">
    <property type="protein sequence ID" value="GAA1663147.1"/>
    <property type="molecule type" value="Genomic_DNA"/>
</dbReference>
<keyword evidence="2" id="KW-1185">Reference proteome</keyword>
<name>A0ABN2G0J1_9ACTN</name>
<accession>A0ABN2G0J1</accession>